<reference evidence="9" key="1">
    <citation type="journal article" date="2019" name="Int. J. Syst. Evol. Microbiol.">
        <title>The Global Catalogue of Microorganisms (GCM) 10K type strain sequencing project: providing services to taxonomists for standard genome sequencing and annotation.</title>
        <authorList>
            <consortium name="The Broad Institute Genomics Platform"/>
            <consortium name="The Broad Institute Genome Sequencing Center for Infectious Disease"/>
            <person name="Wu L."/>
            <person name="Ma J."/>
        </authorList>
    </citation>
    <scope>NUCLEOTIDE SEQUENCE [LARGE SCALE GENOMIC DNA]</scope>
    <source>
        <strain evidence="9">JCM 15910</strain>
    </source>
</reference>
<keyword evidence="9" id="KW-1185">Reference proteome</keyword>
<dbReference type="PANTHER" id="PTHR10815">
    <property type="entry name" value="METHYLATED-DNA--PROTEIN-CYSTEINE METHYLTRANSFERASE"/>
    <property type="match status" value="1"/>
</dbReference>
<keyword evidence="5" id="KW-0234">DNA repair</keyword>
<dbReference type="PANTHER" id="PTHR10815:SF5">
    <property type="entry name" value="METHYLATED-DNA--PROTEIN-CYSTEINE METHYLTRANSFERASE"/>
    <property type="match status" value="1"/>
</dbReference>
<dbReference type="RefSeq" id="WP_215352977.1">
    <property type="nucleotide sequence ID" value="NZ_BAAAFE010000003.1"/>
</dbReference>
<evidence type="ECO:0000259" key="7">
    <source>
        <dbReference type="Pfam" id="PF01035"/>
    </source>
</evidence>
<dbReference type="InterPro" id="IPR036631">
    <property type="entry name" value="MGMT_N_sf"/>
</dbReference>
<comment type="catalytic activity">
    <reaction evidence="6">
        <text>a 6-O-methyl-2'-deoxyguanosine in DNA + L-cysteinyl-[protein] = S-methyl-L-cysteinyl-[protein] + a 2'-deoxyguanosine in DNA</text>
        <dbReference type="Rhea" id="RHEA:24000"/>
        <dbReference type="Rhea" id="RHEA-COMP:10131"/>
        <dbReference type="Rhea" id="RHEA-COMP:10132"/>
        <dbReference type="Rhea" id="RHEA-COMP:11367"/>
        <dbReference type="Rhea" id="RHEA-COMP:11368"/>
        <dbReference type="ChEBI" id="CHEBI:29950"/>
        <dbReference type="ChEBI" id="CHEBI:82612"/>
        <dbReference type="ChEBI" id="CHEBI:85445"/>
        <dbReference type="ChEBI" id="CHEBI:85448"/>
        <dbReference type="EC" id="2.1.1.63"/>
    </reaction>
</comment>
<dbReference type="SUPFAM" id="SSF53155">
    <property type="entry name" value="Methylated DNA-protein cysteine methyltransferase domain"/>
    <property type="match status" value="1"/>
</dbReference>
<dbReference type="InterPro" id="IPR036217">
    <property type="entry name" value="MethylDNA_cys_MeTrfase_DNAb"/>
</dbReference>
<dbReference type="Gene3D" id="1.10.10.10">
    <property type="entry name" value="Winged helix-like DNA-binding domain superfamily/Winged helix DNA-binding domain"/>
    <property type="match status" value="1"/>
</dbReference>
<evidence type="ECO:0000256" key="1">
    <source>
        <dbReference type="ARBA" id="ARBA00001286"/>
    </source>
</evidence>
<dbReference type="CDD" id="cd06445">
    <property type="entry name" value="ATase"/>
    <property type="match status" value="1"/>
</dbReference>
<evidence type="ECO:0000313" key="8">
    <source>
        <dbReference type="EMBL" id="GAA0861792.1"/>
    </source>
</evidence>
<dbReference type="InterPro" id="IPR036388">
    <property type="entry name" value="WH-like_DNA-bd_sf"/>
</dbReference>
<dbReference type="InterPro" id="IPR014048">
    <property type="entry name" value="MethylDNA_cys_MeTrfase_DNA-bd"/>
</dbReference>
<feature type="domain" description="Methylated-DNA-[protein]-cysteine S-methyltransferase DNA binding" evidence="7">
    <location>
        <begin position="89"/>
        <end position="172"/>
    </location>
</feature>
<name>A0ABP3X897_9SPHN</name>
<dbReference type="PROSITE" id="PS00374">
    <property type="entry name" value="MGMT"/>
    <property type="match status" value="1"/>
</dbReference>
<dbReference type="SUPFAM" id="SSF46767">
    <property type="entry name" value="Methylated DNA-protein cysteine methyltransferase, C-terminal domain"/>
    <property type="match status" value="1"/>
</dbReference>
<keyword evidence="3" id="KW-0808">Transferase</keyword>
<accession>A0ABP3X897</accession>
<evidence type="ECO:0000313" key="9">
    <source>
        <dbReference type="Proteomes" id="UP001500738"/>
    </source>
</evidence>
<evidence type="ECO:0000256" key="4">
    <source>
        <dbReference type="ARBA" id="ARBA00022763"/>
    </source>
</evidence>
<protein>
    <submittedName>
        <fullName evidence="8">Methylated-DNA--[protein]-cysteine S-methyltransferase</fullName>
    </submittedName>
</protein>
<comment type="caution">
    <text evidence="8">The sequence shown here is derived from an EMBL/GenBank/DDBJ whole genome shotgun (WGS) entry which is preliminary data.</text>
</comment>
<dbReference type="EMBL" id="BAAAFE010000003">
    <property type="protein sequence ID" value="GAA0861792.1"/>
    <property type="molecule type" value="Genomic_DNA"/>
</dbReference>
<gene>
    <name evidence="8" type="ORF">GCM10009115_05830</name>
</gene>
<dbReference type="InterPro" id="IPR001497">
    <property type="entry name" value="MethylDNA_cys_MeTrfase_AS"/>
</dbReference>
<dbReference type="Pfam" id="PF01035">
    <property type="entry name" value="DNA_binding_1"/>
    <property type="match status" value="1"/>
</dbReference>
<evidence type="ECO:0000256" key="5">
    <source>
        <dbReference type="ARBA" id="ARBA00023204"/>
    </source>
</evidence>
<evidence type="ECO:0000256" key="2">
    <source>
        <dbReference type="ARBA" id="ARBA00022603"/>
    </source>
</evidence>
<organism evidence="8 9">
    <name type="scientific">Sphingopyxis soli</name>
    <dbReference type="NCBI Taxonomy" id="592051"/>
    <lineage>
        <taxon>Bacteria</taxon>
        <taxon>Pseudomonadati</taxon>
        <taxon>Pseudomonadota</taxon>
        <taxon>Alphaproteobacteria</taxon>
        <taxon>Sphingomonadales</taxon>
        <taxon>Sphingomonadaceae</taxon>
        <taxon>Sphingopyxis</taxon>
    </lineage>
</organism>
<sequence>MSGQSHYQLFETAAGVAAIAWNSRGISCLRLPAPDPKDSNRAMARQLPGAVRADPPPEVGAVIEGTARYFGGDRVDFSDVAVDLGPQEPFFTRVYAIVRQLGWGETTTYGAVARMLDVGPEYARSVGQAMARNPVPLVVPCHRVMAAGGKIGGFSAPGGAMSKARMLALEGVALPDSAQQGFDF</sequence>
<keyword evidence="4" id="KW-0227">DNA damage</keyword>
<comment type="catalytic activity">
    <reaction evidence="1">
        <text>a 4-O-methyl-thymidine in DNA + L-cysteinyl-[protein] = a thymidine in DNA + S-methyl-L-cysteinyl-[protein]</text>
        <dbReference type="Rhea" id="RHEA:53428"/>
        <dbReference type="Rhea" id="RHEA-COMP:10131"/>
        <dbReference type="Rhea" id="RHEA-COMP:10132"/>
        <dbReference type="Rhea" id="RHEA-COMP:13555"/>
        <dbReference type="Rhea" id="RHEA-COMP:13556"/>
        <dbReference type="ChEBI" id="CHEBI:29950"/>
        <dbReference type="ChEBI" id="CHEBI:82612"/>
        <dbReference type="ChEBI" id="CHEBI:137386"/>
        <dbReference type="ChEBI" id="CHEBI:137387"/>
        <dbReference type="EC" id="2.1.1.63"/>
    </reaction>
</comment>
<proteinExistence type="predicted"/>
<evidence type="ECO:0000256" key="6">
    <source>
        <dbReference type="ARBA" id="ARBA00049348"/>
    </source>
</evidence>
<dbReference type="NCBIfam" id="TIGR00589">
    <property type="entry name" value="ogt"/>
    <property type="match status" value="1"/>
</dbReference>
<dbReference type="Proteomes" id="UP001500738">
    <property type="component" value="Unassembled WGS sequence"/>
</dbReference>
<keyword evidence="2" id="KW-0489">Methyltransferase</keyword>
<evidence type="ECO:0000256" key="3">
    <source>
        <dbReference type="ARBA" id="ARBA00022679"/>
    </source>
</evidence>